<keyword evidence="1" id="KW-0732">Signal</keyword>
<feature type="domain" description="Sialidase" evidence="2">
    <location>
        <begin position="149"/>
        <end position="348"/>
    </location>
</feature>
<dbReference type="InterPro" id="IPR011040">
    <property type="entry name" value="Sialidase"/>
</dbReference>
<evidence type="ECO:0000256" key="1">
    <source>
        <dbReference type="SAM" id="SignalP"/>
    </source>
</evidence>
<evidence type="ECO:0000313" key="3">
    <source>
        <dbReference type="EMBL" id="GEP42602.1"/>
    </source>
</evidence>
<sequence length="379" mass="41865">MKMFVLIPLVALTVGHSTIALAEKTKAKVPPQPNAPPPPAVSRFVGIDHVCAWPNLTLLPDGSINTTIFGQPSHGQMAGAAECWNSPNGEFWTKRGIPAPNDANTNRMNVACGLAKNGDLLVICSGWTDEKQPERPKQPIFRDAILSSWVCRSSDGGKTWSQIKDFPAPDEGWTPYIPFGDIKQGEDGALHVSCYGGEWTDPSKSTKTKSYRSWHFRSDDDGKSWKRTATIGEKCNETTILHLGGKRWMAAARYVSMELYFSEDDGATWGEPQIVTQKNEINGHLLRLKDGRILLAYGNRIKTGNQLGVLAKFSKDEGKTWGEPIRIGHTSTWDCGYPSTVQRADGKLVTAWYAGASDYHNRYHMAVAIWDADHPPTEP</sequence>
<dbReference type="EMBL" id="BKAG01000011">
    <property type="protein sequence ID" value="GEP42602.1"/>
    <property type="molecule type" value="Genomic_DNA"/>
</dbReference>
<evidence type="ECO:0000259" key="2">
    <source>
        <dbReference type="Pfam" id="PF13088"/>
    </source>
</evidence>
<gene>
    <name evidence="3" type="ORF">BGE01nite_18930</name>
</gene>
<dbReference type="InterPro" id="IPR036278">
    <property type="entry name" value="Sialidase_sf"/>
</dbReference>
<reference evidence="3 4" key="1">
    <citation type="submission" date="2019-07" db="EMBL/GenBank/DDBJ databases">
        <title>Whole genome shotgun sequence of Brevifollis gellanilyticus NBRC 108608.</title>
        <authorList>
            <person name="Hosoyama A."/>
            <person name="Uohara A."/>
            <person name="Ohji S."/>
            <person name="Ichikawa N."/>
        </authorList>
    </citation>
    <scope>NUCLEOTIDE SEQUENCE [LARGE SCALE GENOMIC DNA]</scope>
    <source>
        <strain evidence="3 4">NBRC 108608</strain>
    </source>
</reference>
<dbReference type="AlphaFoldDB" id="A0A512M786"/>
<dbReference type="Pfam" id="PF13088">
    <property type="entry name" value="BNR_2"/>
    <property type="match status" value="1"/>
</dbReference>
<dbReference type="SUPFAM" id="SSF50939">
    <property type="entry name" value="Sialidases"/>
    <property type="match status" value="1"/>
</dbReference>
<organism evidence="3 4">
    <name type="scientific">Brevifollis gellanilyticus</name>
    <dbReference type="NCBI Taxonomy" id="748831"/>
    <lineage>
        <taxon>Bacteria</taxon>
        <taxon>Pseudomonadati</taxon>
        <taxon>Verrucomicrobiota</taxon>
        <taxon>Verrucomicrobiia</taxon>
        <taxon>Verrucomicrobiales</taxon>
        <taxon>Verrucomicrobiaceae</taxon>
    </lineage>
</organism>
<dbReference type="PANTHER" id="PTHR43752">
    <property type="entry name" value="BNR/ASP-BOX REPEAT FAMILY PROTEIN"/>
    <property type="match status" value="1"/>
</dbReference>
<dbReference type="RefSeq" id="WP_146850202.1">
    <property type="nucleotide sequence ID" value="NZ_BKAG01000011.1"/>
</dbReference>
<dbReference type="PANTHER" id="PTHR43752:SF2">
    <property type="entry name" value="BNR_ASP-BOX REPEAT FAMILY PROTEIN"/>
    <property type="match status" value="1"/>
</dbReference>
<feature type="chain" id="PRO_5021845261" description="Sialidase domain-containing protein" evidence="1">
    <location>
        <begin position="23"/>
        <end position="379"/>
    </location>
</feature>
<dbReference type="CDD" id="cd15482">
    <property type="entry name" value="Sialidase_non-viral"/>
    <property type="match status" value="1"/>
</dbReference>
<dbReference type="Gene3D" id="2.120.10.10">
    <property type="match status" value="1"/>
</dbReference>
<dbReference type="Proteomes" id="UP000321577">
    <property type="component" value="Unassembled WGS sequence"/>
</dbReference>
<protein>
    <recommendedName>
        <fullName evidence="2">Sialidase domain-containing protein</fullName>
    </recommendedName>
</protein>
<evidence type="ECO:0000313" key="4">
    <source>
        <dbReference type="Proteomes" id="UP000321577"/>
    </source>
</evidence>
<dbReference type="OrthoDB" id="2573915at2"/>
<proteinExistence type="predicted"/>
<comment type="caution">
    <text evidence="3">The sequence shown here is derived from an EMBL/GenBank/DDBJ whole genome shotgun (WGS) entry which is preliminary data.</text>
</comment>
<name>A0A512M786_9BACT</name>
<keyword evidence="4" id="KW-1185">Reference proteome</keyword>
<accession>A0A512M786</accession>
<feature type="signal peptide" evidence="1">
    <location>
        <begin position="1"/>
        <end position="22"/>
    </location>
</feature>